<evidence type="ECO:0000259" key="2">
    <source>
        <dbReference type="Pfam" id="PF15257"/>
    </source>
</evidence>
<organism evidence="3">
    <name type="scientific">Schistosoma haematobium</name>
    <name type="common">Blood fluke</name>
    <dbReference type="NCBI Taxonomy" id="6185"/>
    <lineage>
        <taxon>Eukaryota</taxon>
        <taxon>Metazoa</taxon>
        <taxon>Spiralia</taxon>
        <taxon>Lophotrochozoa</taxon>
        <taxon>Platyhelminthes</taxon>
        <taxon>Trematoda</taxon>
        <taxon>Digenea</taxon>
        <taxon>Strigeidida</taxon>
        <taxon>Schistosomatoidea</taxon>
        <taxon>Schistosomatidae</taxon>
        <taxon>Schistosoma</taxon>
    </lineage>
</organism>
<name>A0A094ZLN4_SCHHA</name>
<dbReference type="PANTHER" id="PTHR23034">
    <property type="entry name" value="GLUTAMATE-RICH PROTEIN 3"/>
    <property type="match status" value="1"/>
</dbReference>
<dbReference type="PANTHER" id="PTHR23034:SF2">
    <property type="entry name" value="GLUTAMATE-RICH PROTEIN 3"/>
    <property type="match status" value="1"/>
</dbReference>
<sequence>MRRHLINNGLITENGEVIPESEYKETKIRENLKRAFLEVIAHAMVEKSLEVERLRQGKLQRDLEELCRLNRVKRLREERQQRSEEAILSKLVINSPRSIEKSEFLETHYPDNTTNQNNQQKINKKKSTKRKHSQKNKQFHYQIITSSLTPYSSEYYSYYRQSKSPFRRSSNSSNTKINNKQLRTFAKHSKHHNNNNHNKSKDRDIQGDQHTKTIDDFHHENNAHNASEQVDDYNICRNNNKEVREARKTLNQYRLPSQTEVKQTSCIVKFMYLGISSTEESKIQHIIDQQKNKKEEKNSMNNNNDTNQSLSRLITVIQQPNGGNTHTLFKGLLQPGDTFQIISKRVYGFPFSLTIYVDGTQDTRISACCEYRHRQGARIGGKHGHFIYLSVEGSFPCFRCRAFKKLKQRQQQEKMKRKEKFTTDENDNKIQQEEADEYDNSDDLKVVYNFKQNFQTLFVFQIYGVYEDDFETEDKKINGDGDYNEVEEKLEVVQPSGINKVDIITLNRENTLSSIHNNDFYPLSSLSTISRHNCREDSHLSSIEPEKTDDSKDNKRNGYDEINFMEYFQAALHSLVLNENNINGCLRCIIWLSISPKKCTLMEYDNDDDDDDDDDDDPKELTKKNQFCEAIIRQQDEDLMRLVLPQPNTGDKLKLRWPLNDLKITDKIKYVDFCNLSNVLTVPLSDVEKLELSLEIPEEDIMYKFVEHSSLKDDRLITFRNPLKIILEDEENDEMNSYSLLRFLYELNNGCNDDVENENPAERFENIKDDYDSGKSSESSPPVSPSLAEKKIKSPVKKKENSKSSSFSSSSSSSSLSSSSSSLSSSSSSLNSPSSKLKSSKITSTNIFSNQSNSPLTSDTLTPTFEKESENQTDEILDLEWINPCENKTVECSIENTTTTVNYENMKRNNSTESLENNTKQDPTITSVIHNDNVYQNSEFQSSSSSVTSGRSMELNSSLYNKNQVVDVSSQHSLPTSSSVLPSSTISSSPSSSPIFTTTLIGLEKPQLSSNSSIDDDISSQLIYSKEKHIESNNCKVTTNNNDHEMLTEFV</sequence>
<feature type="compositionally biased region" description="Polar residues" evidence="1">
    <location>
        <begin position="842"/>
        <end position="863"/>
    </location>
</feature>
<gene>
    <name evidence="3" type="ORF">MS3_02049</name>
</gene>
<dbReference type="InterPro" id="IPR048257">
    <property type="entry name" value="DUF4590"/>
</dbReference>
<dbReference type="EMBL" id="KL250573">
    <property type="protein sequence ID" value="KGB33859.1"/>
    <property type="molecule type" value="Genomic_DNA"/>
</dbReference>
<feature type="compositionally biased region" description="Basic and acidic residues" evidence="1">
    <location>
        <begin position="788"/>
        <end position="802"/>
    </location>
</feature>
<feature type="compositionally biased region" description="Low complexity" evidence="1">
    <location>
        <begin position="803"/>
        <end position="841"/>
    </location>
</feature>
<feature type="region of interest" description="Disordered" evidence="1">
    <location>
        <begin position="767"/>
        <end position="873"/>
    </location>
</feature>
<dbReference type="InterPro" id="IPR027962">
    <property type="entry name" value="ERICH3"/>
</dbReference>
<feature type="region of interest" description="Disordered" evidence="1">
    <location>
        <begin position="970"/>
        <end position="992"/>
    </location>
</feature>
<feature type="domain" description="DUF4590" evidence="2">
    <location>
        <begin position="311"/>
        <end position="414"/>
    </location>
</feature>
<feature type="region of interest" description="Disordered" evidence="1">
    <location>
        <begin position="414"/>
        <end position="436"/>
    </location>
</feature>
<dbReference type="Pfam" id="PF15257">
    <property type="entry name" value="DUF4590"/>
    <property type="match status" value="1"/>
</dbReference>
<evidence type="ECO:0000313" key="3">
    <source>
        <dbReference type="EMBL" id="KGB33859.1"/>
    </source>
</evidence>
<dbReference type="STRING" id="6185.A0A094ZLN4"/>
<dbReference type="AlphaFoldDB" id="A0A094ZLN4"/>
<evidence type="ECO:0000256" key="1">
    <source>
        <dbReference type="SAM" id="MobiDB-lite"/>
    </source>
</evidence>
<feature type="compositionally biased region" description="Basic residues" evidence="1">
    <location>
        <begin position="122"/>
        <end position="138"/>
    </location>
</feature>
<accession>A0A094ZLN4</accession>
<feature type="compositionally biased region" description="Basic and acidic residues" evidence="1">
    <location>
        <begin position="414"/>
        <end position="432"/>
    </location>
</feature>
<feature type="region of interest" description="Disordered" evidence="1">
    <location>
        <begin position="107"/>
        <end position="141"/>
    </location>
</feature>
<feature type="compositionally biased region" description="Low complexity" evidence="1">
    <location>
        <begin position="973"/>
        <end position="992"/>
    </location>
</feature>
<proteinExistence type="predicted"/>
<feature type="compositionally biased region" description="Low complexity" evidence="1">
    <location>
        <begin position="112"/>
        <end position="121"/>
    </location>
</feature>
<protein>
    <recommendedName>
        <fullName evidence="2">DUF4590 domain-containing protein</fullName>
    </recommendedName>
</protein>
<reference evidence="3" key="1">
    <citation type="journal article" date="2012" name="Nat. Genet.">
        <title>Whole-genome sequence of Schistosoma haematobium.</title>
        <authorList>
            <person name="Young N.D."/>
            <person name="Jex A.R."/>
            <person name="Li B."/>
            <person name="Liu S."/>
            <person name="Yang L."/>
            <person name="Xiong Z."/>
            <person name="Li Y."/>
            <person name="Cantacessi C."/>
            <person name="Hall R.S."/>
            <person name="Xu X."/>
            <person name="Chen F."/>
            <person name="Wu X."/>
            <person name="Zerlotini A."/>
            <person name="Oliveira G."/>
            <person name="Hofmann A."/>
            <person name="Zhang G."/>
            <person name="Fang X."/>
            <person name="Kang Y."/>
            <person name="Campbell B.E."/>
            <person name="Loukas A."/>
            <person name="Ranganathan S."/>
            <person name="Rollinson D."/>
            <person name="Rinaldi G."/>
            <person name="Brindley P.J."/>
            <person name="Yang H."/>
            <person name="Wang J."/>
            <person name="Wang J."/>
            <person name="Gasser R.B."/>
        </authorList>
    </citation>
    <scope>NUCLEOTIDE SEQUENCE [LARGE SCALE GENOMIC DNA]</scope>
</reference>